<dbReference type="SUPFAM" id="SSF46689">
    <property type="entry name" value="Homeodomain-like"/>
    <property type="match status" value="2"/>
</dbReference>
<dbReference type="SMART" id="SM00342">
    <property type="entry name" value="HTH_ARAC"/>
    <property type="match status" value="1"/>
</dbReference>
<keyword evidence="2" id="KW-0238">DNA-binding</keyword>
<reference evidence="6" key="2">
    <citation type="submission" date="2013-06" db="EMBL/GenBank/DDBJ databases">
        <title>Draft genome sequence of Clostridium hylemonae (DSM 15053).</title>
        <authorList>
            <person name="Sudarsanam P."/>
            <person name="Ley R."/>
            <person name="Guruge J."/>
            <person name="Turnbaugh P.J."/>
            <person name="Mahowald M."/>
            <person name="Liep D."/>
            <person name="Gordon J."/>
        </authorList>
    </citation>
    <scope>NUCLEOTIDE SEQUENCE</scope>
    <source>
        <strain evidence="6">DSM 15053</strain>
    </source>
</reference>
<feature type="domain" description="HTH araC/xylS-type" evidence="4">
    <location>
        <begin position="28"/>
        <end position="126"/>
    </location>
</feature>
<dbReference type="InterPro" id="IPR000182">
    <property type="entry name" value="GNAT_dom"/>
</dbReference>
<keyword evidence="7" id="KW-1185">Reference proteome</keyword>
<dbReference type="GO" id="GO:0016747">
    <property type="term" value="F:acyltransferase activity, transferring groups other than amino-acyl groups"/>
    <property type="evidence" value="ECO:0007669"/>
    <property type="project" value="InterPro"/>
</dbReference>
<dbReference type="PANTHER" id="PTHR47504:SF5">
    <property type="entry name" value="RIGHT ORIGIN-BINDING PROTEIN"/>
    <property type="match status" value="1"/>
</dbReference>
<evidence type="ECO:0000313" key="6">
    <source>
        <dbReference type="EMBL" id="EEG75916.1"/>
    </source>
</evidence>
<dbReference type="Pfam" id="PF13673">
    <property type="entry name" value="Acetyltransf_10"/>
    <property type="match status" value="1"/>
</dbReference>
<dbReference type="GO" id="GO:0003700">
    <property type="term" value="F:DNA-binding transcription factor activity"/>
    <property type="evidence" value="ECO:0007669"/>
    <property type="project" value="InterPro"/>
</dbReference>
<organism evidence="6 7">
    <name type="scientific">[Clostridium] hylemonae DSM 15053</name>
    <dbReference type="NCBI Taxonomy" id="553973"/>
    <lineage>
        <taxon>Bacteria</taxon>
        <taxon>Bacillati</taxon>
        <taxon>Bacillota</taxon>
        <taxon>Clostridia</taxon>
        <taxon>Lachnospirales</taxon>
        <taxon>Lachnospiraceae</taxon>
    </lineage>
</organism>
<name>C0BVY4_9FIRM</name>
<reference evidence="6" key="1">
    <citation type="submission" date="2009-02" db="EMBL/GenBank/DDBJ databases">
        <authorList>
            <person name="Fulton L."/>
            <person name="Clifton S."/>
            <person name="Fulton B."/>
            <person name="Xu J."/>
            <person name="Minx P."/>
            <person name="Pepin K.H."/>
            <person name="Johnson M."/>
            <person name="Bhonagiri V."/>
            <person name="Nash W.E."/>
            <person name="Mardis E.R."/>
            <person name="Wilson R.K."/>
        </authorList>
    </citation>
    <scope>NUCLEOTIDE SEQUENCE [LARGE SCALE GENOMIC DNA]</scope>
    <source>
        <strain evidence="6">DSM 15053</strain>
    </source>
</reference>
<dbReference type="Gene3D" id="1.10.10.60">
    <property type="entry name" value="Homeodomain-like"/>
    <property type="match status" value="2"/>
</dbReference>
<proteinExistence type="predicted"/>
<accession>C0BVY4</accession>
<dbReference type="SUPFAM" id="SSF55729">
    <property type="entry name" value="Acyl-CoA N-acyltransferases (Nat)"/>
    <property type="match status" value="1"/>
</dbReference>
<dbReference type="STRING" id="553973.CLOHYLEM_03969"/>
<protein>
    <submittedName>
        <fullName evidence="6">Transcriptional regulator, AraC family</fullName>
    </submittedName>
</protein>
<evidence type="ECO:0000256" key="1">
    <source>
        <dbReference type="ARBA" id="ARBA00023015"/>
    </source>
</evidence>
<dbReference type="HOGENOM" id="CLU_985909_0_0_9"/>
<dbReference type="PROSITE" id="PS00041">
    <property type="entry name" value="HTH_ARAC_FAMILY_1"/>
    <property type="match status" value="1"/>
</dbReference>
<dbReference type="InterPro" id="IPR018062">
    <property type="entry name" value="HTH_AraC-typ_CS"/>
</dbReference>
<dbReference type="InterPro" id="IPR050959">
    <property type="entry name" value="MarA-like"/>
</dbReference>
<sequence>MKDSCKIPDIILQRKEGTAMQINIISVKAAIDYIESNLAGKLDLEIVANAVHYSKYHLHRVFIDTVGLTIHDYVQRRRLTEAAKLLVFSDKPIIEIALTAGYKSQQSFTTVFKHMYKKTPNQYREAEEFYPLQLTYILNDNPTKTSTDIDWQADIVYAVENDIPAWMDLLCLVVDGFPYLNEDEYLERLKQSVQKKQALIMKDKNIIIGAMIFNNAAGSIDFLGIHPQYRKNDIAKAFLQKVRGELLTDVPISITTFREGDKADTGYRKVFRQLGFSEAELLIEFGYPTQKFILQKQNHLSLPGL</sequence>
<keyword evidence="3" id="KW-0804">Transcription</keyword>
<evidence type="ECO:0000259" key="5">
    <source>
        <dbReference type="PROSITE" id="PS51186"/>
    </source>
</evidence>
<dbReference type="InterPro" id="IPR018060">
    <property type="entry name" value="HTH_AraC"/>
</dbReference>
<dbReference type="InterPro" id="IPR020449">
    <property type="entry name" value="Tscrpt_reg_AraC-type_HTH"/>
</dbReference>
<keyword evidence="1" id="KW-0805">Transcription regulation</keyword>
<dbReference type="PROSITE" id="PS01124">
    <property type="entry name" value="HTH_ARAC_FAMILY_2"/>
    <property type="match status" value="1"/>
</dbReference>
<dbReference type="GO" id="GO:0043565">
    <property type="term" value="F:sequence-specific DNA binding"/>
    <property type="evidence" value="ECO:0007669"/>
    <property type="project" value="InterPro"/>
</dbReference>
<dbReference type="eggNOG" id="COG2207">
    <property type="taxonomic scope" value="Bacteria"/>
</dbReference>
<dbReference type="InterPro" id="IPR016181">
    <property type="entry name" value="Acyl_CoA_acyltransferase"/>
</dbReference>
<gene>
    <name evidence="6" type="ORF">CLOHYLEM_03969</name>
</gene>
<evidence type="ECO:0000259" key="4">
    <source>
        <dbReference type="PROSITE" id="PS01124"/>
    </source>
</evidence>
<evidence type="ECO:0000256" key="2">
    <source>
        <dbReference type="ARBA" id="ARBA00023125"/>
    </source>
</evidence>
<dbReference type="AlphaFoldDB" id="C0BVY4"/>
<dbReference type="EMBL" id="ABYI02000002">
    <property type="protein sequence ID" value="EEG75916.1"/>
    <property type="molecule type" value="Genomic_DNA"/>
</dbReference>
<comment type="caution">
    <text evidence="6">The sequence shown here is derived from an EMBL/GenBank/DDBJ whole genome shotgun (WGS) entry which is preliminary data.</text>
</comment>
<dbReference type="Proteomes" id="UP000004893">
    <property type="component" value="Unassembled WGS sequence"/>
</dbReference>
<evidence type="ECO:0000256" key="3">
    <source>
        <dbReference type="ARBA" id="ARBA00023163"/>
    </source>
</evidence>
<dbReference type="Gene3D" id="3.40.630.30">
    <property type="match status" value="1"/>
</dbReference>
<feature type="domain" description="N-acetyltransferase" evidence="5">
    <location>
        <begin position="153"/>
        <end position="299"/>
    </location>
</feature>
<dbReference type="InterPro" id="IPR009057">
    <property type="entry name" value="Homeodomain-like_sf"/>
</dbReference>
<dbReference type="Pfam" id="PF12833">
    <property type="entry name" value="HTH_18"/>
    <property type="match status" value="1"/>
</dbReference>
<dbReference type="PROSITE" id="PS51186">
    <property type="entry name" value="GNAT"/>
    <property type="match status" value="1"/>
</dbReference>
<evidence type="ECO:0000313" key="7">
    <source>
        <dbReference type="Proteomes" id="UP000004893"/>
    </source>
</evidence>
<dbReference type="PRINTS" id="PR00032">
    <property type="entry name" value="HTHARAC"/>
</dbReference>
<dbReference type="PANTHER" id="PTHR47504">
    <property type="entry name" value="RIGHT ORIGIN-BINDING PROTEIN"/>
    <property type="match status" value="1"/>
</dbReference>